<dbReference type="EMBL" id="PTRA01000001">
    <property type="protein sequence ID" value="PQA60187.1"/>
    <property type="molecule type" value="Genomic_DNA"/>
</dbReference>
<evidence type="ECO:0000313" key="2">
    <source>
        <dbReference type="EMBL" id="PQA60187.1"/>
    </source>
</evidence>
<evidence type="ECO:0000256" key="1">
    <source>
        <dbReference type="SAM" id="MobiDB-lite"/>
    </source>
</evidence>
<name>A0A2S7IR47_9BACT</name>
<dbReference type="RefSeq" id="WP_104712197.1">
    <property type="nucleotide sequence ID" value="NZ_PTRA01000001.1"/>
</dbReference>
<accession>A0A2S7IR47</accession>
<gene>
    <name evidence="2" type="ORF">C5O19_11370</name>
</gene>
<comment type="caution">
    <text evidence="2">The sequence shown here is derived from an EMBL/GenBank/DDBJ whole genome shotgun (WGS) entry which is preliminary data.</text>
</comment>
<organism evidence="2 3">
    <name type="scientific">Siphonobacter curvatus</name>
    <dbReference type="NCBI Taxonomy" id="2094562"/>
    <lineage>
        <taxon>Bacteria</taxon>
        <taxon>Pseudomonadati</taxon>
        <taxon>Bacteroidota</taxon>
        <taxon>Cytophagia</taxon>
        <taxon>Cytophagales</taxon>
        <taxon>Cytophagaceae</taxon>
        <taxon>Siphonobacter</taxon>
    </lineage>
</organism>
<evidence type="ECO:0000313" key="3">
    <source>
        <dbReference type="Proteomes" id="UP000239590"/>
    </source>
</evidence>
<reference evidence="3" key="1">
    <citation type="submission" date="2018-02" db="EMBL/GenBank/DDBJ databases">
        <title>Genome sequencing of Solimonas sp. HR-BB.</title>
        <authorList>
            <person name="Lee Y."/>
            <person name="Jeon C.O."/>
        </authorList>
    </citation>
    <scope>NUCLEOTIDE SEQUENCE [LARGE SCALE GENOMIC DNA]</scope>
    <source>
        <strain evidence="3">HR-U</strain>
    </source>
</reference>
<dbReference type="AlphaFoldDB" id="A0A2S7IR47"/>
<keyword evidence="3" id="KW-1185">Reference proteome</keyword>
<dbReference type="OrthoDB" id="969616at2"/>
<protein>
    <submittedName>
        <fullName evidence="2">Uncharacterized protein</fullName>
    </submittedName>
</protein>
<dbReference type="Proteomes" id="UP000239590">
    <property type="component" value="Unassembled WGS sequence"/>
</dbReference>
<sequence length="755" mass="84979">MADKKYFAIEQINGTPTSVQEISADKYQQAVKGETPGKQIKIKLFEGNATGLKAQVGNVAEGSKLDWSIYEGDAYVANPNFIDGDRGNLMVLNSFVEINLSPFRNKLRNGVSYRLYLALPGVQGSEAYIDFTYEAEEQGKKIEIHNAEMEGYSVLAGLSNYSSAERFNWSVSRGDAYKGGEFIHGWNDGRLKVDAEGDIEVSLYDKREVLKDGETLRLYINDYANPKETENFAEFTYKAPIVEEPDETGEHSQPGKPNGPNKPVEPQPETQEGEIRAIKYDPSKGLEQIPVYRLADGAINILQSNVPFAIQADFARKGMISHVHLNLDADYGGIYHKEWNPKGITWARVGELIKEYNIPEHVGAYRMMYQNALDDVWPRKPRLANGEEDPNPWPNSQQEVNERVAGYLMDLVQAIGWDKRPANHILDVDWESGDFFTYGGVVSTAKAIKYATDKYDNLRILVYSGSHNNSAVEGGGSPAHPEKHIGPTPRFEMFRDAGVDIFQGTVPYFRTPRQEWDNPQHYGSVIGEGKPYSSEKEYGLKSIIKSIGAKIDWTDNFFRTLPASLRASVFEWYMSTYEGGDNGGERRYYIENGQKIWWSSFNWLEIGEWIQESLPVWAGVMGTFRFGGGAYLWTDGRPWLASNYALELGKARLYSYNEFLNNPATQYNIQLEFTLDGGKTWVKDTPRTGTNPDAHLEPRGYIRGASLNGKLWVVATAGQPFHNAGKSQQVLIRHNGKTFSRTLEPLTVHSFTAEI</sequence>
<feature type="region of interest" description="Disordered" evidence="1">
    <location>
        <begin position="245"/>
        <end position="273"/>
    </location>
</feature>
<proteinExistence type="predicted"/>